<dbReference type="EMBL" id="MW024818">
    <property type="protein sequence ID" value="QOW96825.1"/>
    <property type="molecule type" value="Genomic_DNA"/>
</dbReference>
<dbReference type="Gene3D" id="1.10.260.40">
    <property type="entry name" value="lambda repressor-like DNA-binding domains"/>
    <property type="match status" value="1"/>
</dbReference>
<dbReference type="Gene3D" id="2.10.109.10">
    <property type="entry name" value="Umud Fragment, subunit A"/>
    <property type="match status" value="1"/>
</dbReference>
<dbReference type="GO" id="GO:0051259">
    <property type="term" value="P:protein complex oligomerization"/>
    <property type="evidence" value="ECO:0007669"/>
    <property type="project" value="InterPro"/>
</dbReference>
<protein>
    <submittedName>
        <fullName evidence="3">Orf73</fullName>
    </submittedName>
</protein>
<dbReference type="InterPro" id="IPR032499">
    <property type="entry name" value="Phage_CI_C"/>
</dbReference>
<name>A0A7S7BV81_SERMA</name>
<dbReference type="InterPro" id="IPR010982">
    <property type="entry name" value="Lambda_DNA-bd_dom_sf"/>
</dbReference>
<feature type="domain" description="Bacteriophage CI repressor N-terminal" evidence="1">
    <location>
        <begin position="16"/>
        <end position="77"/>
    </location>
</feature>
<sequence length="194" mass="21543">MSKHLNFTFPKSTSETLDRVVSAYGFSMKMQLAEHLGIAASSLSARYKRDVFPADIVLQCALETGTSIEWLVTGKGVSFRDVKPDTLNLIRKKLINGHLHDADSVLFDRGIFLDPNNLPSAPMCLIHGSTQYIVDEQYDEVHDGLWLVEIEGKVGIRTLTRIPVKKVRISGHGAAFDCDIDDITVLGRVMLTVE</sequence>
<proteinExistence type="predicted"/>
<dbReference type="RefSeq" id="WP_176326296.1">
    <property type="nucleotide sequence ID" value="NZ_CP040350.1"/>
</dbReference>
<evidence type="ECO:0000259" key="1">
    <source>
        <dbReference type="Pfam" id="PF07022"/>
    </source>
</evidence>
<dbReference type="Pfam" id="PF16452">
    <property type="entry name" value="Phage_CI_C"/>
    <property type="match status" value="1"/>
</dbReference>
<accession>A0A7S7BV81</accession>
<dbReference type="GO" id="GO:0003677">
    <property type="term" value="F:DNA binding"/>
    <property type="evidence" value="ECO:0007669"/>
    <property type="project" value="InterPro"/>
</dbReference>
<feature type="domain" description="Bacteriophage CI repressor C-terminal" evidence="2">
    <location>
        <begin position="91"/>
        <end position="190"/>
    </location>
</feature>
<evidence type="ECO:0000313" key="3">
    <source>
        <dbReference type="EMBL" id="QOW96825.1"/>
    </source>
</evidence>
<dbReference type="GO" id="GO:0045892">
    <property type="term" value="P:negative regulation of DNA-templated transcription"/>
    <property type="evidence" value="ECO:0007669"/>
    <property type="project" value="InterPro"/>
</dbReference>
<reference evidence="3" key="1">
    <citation type="submission" date="2020-09" db="EMBL/GenBank/DDBJ databases">
        <authorList>
            <person name="Eze J.U."/>
            <person name="Rahube T.O."/>
        </authorList>
    </citation>
    <scope>NUCLEOTIDE SEQUENCE</scope>
    <source>
        <strain evidence="3">DM6</strain>
    </source>
</reference>
<evidence type="ECO:0000259" key="2">
    <source>
        <dbReference type="Pfam" id="PF16452"/>
    </source>
</evidence>
<dbReference type="InterPro" id="IPR010744">
    <property type="entry name" value="Phage_CI_N"/>
</dbReference>
<dbReference type="AlphaFoldDB" id="A0A7S7BV81"/>
<organism evidence="3">
    <name type="scientific">Serratia marcescens</name>
    <dbReference type="NCBI Taxonomy" id="615"/>
    <lineage>
        <taxon>Bacteria</taxon>
        <taxon>Pseudomonadati</taxon>
        <taxon>Pseudomonadota</taxon>
        <taxon>Gammaproteobacteria</taxon>
        <taxon>Enterobacterales</taxon>
        <taxon>Yersiniaceae</taxon>
        <taxon>Serratia</taxon>
    </lineage>
</organism>
<dbReference type="Pfam" id="PF07022">
    <property type="entry name" value="Phage_CI_repr"/>
    <property type="match status" value="1"/>
</dbReference>